<dbReference type="RefSeq" id="WP_388350506.1">
    <property type="nucleotide sequence ID" value="NZ_JBIAFJ010000025.1"/>
</dbReference>
<feature type="domain" description="SMP-30/Gluconolactonase/LRE-like region" evidence="2">
    <location>
        <begin position="19"/>
        <end position="260"/>
    </location>
</feature>
<dbReference type="EMBL" id="JBIAFJ010000025">
    <property type="protein sequence ID" value="MFE9172698.1"/>
    <property type="molecule type" value="Genomic_DNA"/>
</dbReference>
<dbReference type="Gene3D" id="2.120.10.30">
    <property type="entry name" value="TolB, C-terminal domain"/>
    <property type="match status" value="1"/>
</dbReference>
<dbReference type="PANTHER" id="PTHR10907">
    <property type="entry name" value="REGUCALCIN"/>
    <property type="match status" value="1"/>
</dbReference>
<evidence type="ECO:0000313" key="3">
    <source>
        <dbReference type="EMBL" id="MFE9172698.1"/>
    </source>
</evidence>
<dbReference type="InterPro" id="IPR013658">
    <property type="entry name" value="SGL"/>
</dbReference>
<name>A0ABW6L165_9ACTN</name>
<dbReference type="PANTHER" id="PTHR10907:SF47">
    <property type="entry name" value="REGUCALCIN"/>
    <property type="match status" value="1"/>
</dbReference>
<proteinExistence type="inferred from homology"/>
<organism evidence="3 4">
    <name type="scientific">Streptomyces kebangsaanensis</name>
    <dbReference type="NCBI Taxonomy" id="864058"/>
    <lineage>
        <taxon>Bacteria</taxon>
        <taxon>Bacillati</taxon>
        <taxon>Actinomycetota</taxon>
        <taxon>Actinomycetes</taxon>
        <taxon>Kitasatosporales</taxon>
        <taxon>Streptomycetaceae</taxon>
        <taxon>Streptomyces</taxon>
    </lineage>
</organism>
<dbReference type="InterPro" id="IPR011042">
    <property type="entry name" value="6-blade_b-propeller_TolB-like"/>
</dbReference>
<dbReference type="Pfam" id="PF08450">
    <property type="entry name" value="SGL"/>
    <property type="match status" value="1"/>
</dbReference>
<dbReference type="PRINTS" id="PR01790">
    <property type="entry name" value="SMP30FAMILY"/>
</dbReference>
<evidence type="ECO:0000256" key="1">
    <source>
        <dbReference type="ARBA" id="ARBA00008853"/>
    </source>
</evidence>
<comment type="caution">
    <text evidence="3">The sequence shown here is derived from an EMBL/GenBank/DDBJ whole genome shotgun (WGS) entry which is preliminary data.</text>
</comment>
<evidence type="ECO:0000259" key="2">
    <source>
        <dbReference type="Pfam" id="PF08450"/>
    </source>
</evidence>
<evidence type="ECO:0000313" key="4">
    <source>
        <dbReference type="Proteomes" id="UP001601197"/>
    </source>
</evidence>
<dbReference type="EC" id="3.1.1.99" evidence="3"/>
<sequence length="295" mass="31330">MMRVLPAPTEPVLRTRDQLGEGPAWDAARGELLWVDILRGRLYRYAPATGEVTHRRFGHAVSAVLPRAGGGLAVAARHGVLLLGPDGGIERTVTVPGEPEGNRLGDAGVDPAGRLWFGTLDADMLPGRGALYRLAPGAPAPERVLDRTSVANGLGWSPDGSRMYFIDSATRRIDVLDFDPATGDARDRRPWVSVEDEAGVPDGLAVDAEGGVWVALWRGGQIRRYDPGGRHDATLPLPVRQVTSCAFGGPQLGLLYVTTGQVEMEGRWLAAEPDAGAVFAADVGVRGLPVPPYPG</sequence>
<keyword evidence="4" id="KW-1185">Reference proteome</keyword>
<dbReference type="Proteomes" id="UP001601197">
    <property type="component" value="Unassembled WGS sequence"/>
</dbReference>
<comment type="similarity">
    <text evidence="1">Belongs to the SMP-30/CGR1 family.</text>
</comment>
<gene>
    <name evidence="3" type="ORF">ACFYNZ_25025</name>
</gene>
<reference evidence="3 4" key="1">
    <citation type="submission" date="2024-10" db="EMBL/GenBank/DDBJ databases">
        <title>The Natural Products Discovery Center: Release of the First 8490 Sequenced Strains for Exploring Actinobacteria Biosynthetic Diversity.</title>
        <authorList>
            <person name="Kalkreuter E."/>
            <person name="Kautsar S.A."/>
            <person name="Yang D."/>
            <person name="Bader C.D."/>
            <person name="Teijaro C.N."/>
            <person name="Fluegel L."/>
            <person name="Davis C.M."/>
            <person name="Simpson J.R."/>
            <person name="Lauterbach L."/>
            <person name="Steele A.D."/>
            <person name="Gui C."/>
            <person name="Meng S."/>
            <person name="Li G."/>
            <person name="Viehrig K."/>
            <person name="Ye F."/>
            <person name="Su P."/>
            <person name="Kiefer A.F."/>
            <person name="Nichols A."/>
            <person name="Cepeda A.J."/>
            <person name="Yan W."/>
            <person name="Fan B."/>
            <person name="Jiang Y."/>
            <person name="Adhikari A."/>
            <person name="Zheng C.-J."/>
            <person name="Schuster L."/>
            <person name="Cowan T.M."/>
            <person name="Smanski M.J."/>
            <person name="Chevrette M.G."/>
            <person name="De Carvalho L.P.S."/>
            <person name="Shen B."/>
        </authorList>
    </citation>
    <scope>NUCLEOTIDE SEQUENCE [LARGE SCALE GENOMIC DNA]</scope>
    <source>
        <strain evidence="3 4">NPDC007147</strain>
    </source>
</reference>
<protein>
    <submittedName>
        <fullName evidence="3">SMP-30/gluconolactonase/LRE family protein</fullName>
        <ecNumber evidence="3">3.1.1.99</ecNumber>
    </submittedName>
</protein>
<dbReference type="GO" id="GO:0016787">
    <property type="term" value="F:hydrolase activity"/>
    <property type="evidence" value="ECO:0007669"/>
    <property type="project" value="UniProtKB-KW"/>
</dbReference>
<accession>A0ABW6L165</accession>
<keyword evidence="3" id="KW-0378">Hydrolase</keyword>
<dbReference type="SUPFAM" id="SSF63829">
    <property type="entry name" value="Calcium-dependent phosphotriesterase"/>
    <property type="match status" value="1"/>
</dbReference>
<dbReference type="InterPro" id="IPR005511">
    <property type="entry name" value="SMP-30"/>
</dbReference>